<feature type="region of interest" description="Disordered" evidence="1">
    <location>
        <begin position="1"/>
        <end position="83"/>
    </location>
</feature>
<protein>
    <submittedName>
        <fullName evidence="2">Uncharacterized protein</fullName>
    </submittedName>
</protein>
<comment type="caution">
    <text evidence="2">The sequence shown here is derived from an EMBL/GenBank/DDBJ whole genome shotgun (WGS) entry which is preliminary data.</text>
</comment>
<reference evidence="2" key="1">
    <citation type="submission" date="2023-03" db="EMBL/GenBank/DDBJ databases">
        <title>Massive genome expansion in bonnet fungi (Mycena s.s.) driven by repeated elements and novel gene families across ecological guilds.</title>
        <authorList>
            <consortium name="Lawrence Berkeley National Laboratory"/>
            <person name="Harder C.B."/>
            <person name="Miyauchi S."/>
            <person name="Viragh M."/>
            <person name="Kuo A."/>
            <person name="Thoen E."/>
            <person name="Andreopoulos B."/>
            <person name="Lu D."/>
            <person name="Skrede I."/>
            <person name="Drula E."/>
            <person name="Henrissat B."/>
            <person name="Morin E."/>
            <person name="Kohler A."/>
            <person name="Barry K."/>
            <person name="LaButti K."/>
            <person name="Morin E."/>
            <person name="Salamov A."/>
            <person name="Lipzen A."/>
            <person name="Mereny Z."/>
            <person name="Hegedus B."/>
            <person name="Baldrian P."/>
            <person name="Stursova M."/>
            <person name="Weitz H."/>
            <person name="Taylor A."/>
            <person name="Grigoriev I.V."/>
            <person name="Nagy L.G."/>
            <person name="Martin F."/>
            <person name="Kauserud H."/>
        </authorList>
    </citation>
    <scope>NUCLEOTIDE SEQUENCE</scope>
    <source>
        <strain evidence="2">CBHHK188m</strain>
    </source>
</reference>
<evidence type="ECO:0000256" key="1">
    <source>
        <dbReference type="SAM" id="MobiDB-lite"/>
    </source>
</evidence>
<proteinExistence type="predicted"/>
<keyword evidence="3" id="KW-1185">Reference proteome</keyword>
<dbReference type="AlphaFoldDB" id="A0AAD7KEC4"/>
<gene>
    <name evidence="2" type="ORF">DFH07DRAFT_789468</name>
</gene>
<dbReference type="EMBL" id="JARJLG010000002">
    <property type="protein sequence ID" value="KAJ7783882.1"/>
    <property type="molecule type" value="Genomic_DNA"/>
</dbReference>
<accession>A0AAD7KEC4</accession>
<evidence type="ECO:0000313" key="3">
    <source>
        <dbReference type="Proteomes" id="UP001215280"/>
    </source>
</evidence>
<evidence type="ECO:0000313" key="2">
    <source>
        <dbReference type="EMBL" id="KAJ7783882.1"/>
    </source>
</evidence>
<organism evidence="2 3">
    <name type="scientific">Mycena maculata</name>
    <dbReference type="NCBI Taxonomy" id="230809"/>
    <lineage>
        <taxon>Eukaryota</taxon>
        <taxon>Fungi</taxon>
        <taxon>Dikarya</taxon>
        <taxon>Basidiomycota</taxon>
        <taxon>Agaricomycotina</taxon>
        <taxon>Agaricomycetes</taxon>
        <taxon>Agaricomycetidae</taxon>
        <taxon>Agaricales</taxon>
        <taxon>Marasmiineae</taxon>
        <taxon>Mycenaceae</taxon>
        <taxon>Mycena</taxon>
    </lineage>
</organism>
<feature type="region of interest" description="Disordered" evidence="1">
    <location>
        <begin position="116"/>
        <end position="137"/>
    </location>
</feature>
<feature type="region of interest" description="Disordered" evidence="1">
    <location>
        <begin position="206"/>
        <end position="229"/>
    </location>
</feature>
<dbReference type="Proteomes" id="UP001215280">
    <property type="component" value="Unassembled WGS sequence"/>
</dbReference>
<name>A0AAD7KEC4_9AGAR</name>
<feature type="compositionally biased region" description="Low complexity" evidence="1">
    <location>
        <begin position="1"/>
        <end position="17"/>
    </location>
</feature>
<sequence>MGSCLPAVPVQPDAVPDPTQPPPPFSPVIDPNLMPPQDRTTNERIHALEREVEHLKAQKRPNTAPDEGSSKHRKKSKKPSPYILRLIKGLSSKQIEVRKSLMRKIKYELRQLTGRTDKEDTDNDSDNSDTSFHSPRPHLAFDFRANVDDSVNEKVIDRAVHFVWTEQQDPKSKTFSLPHPDVQFTREDLHEFAKTTFRSWKRNYREESNPEVAKKKAASGSKVRQDMRKKELKANRLKAIPQYRKMHKRNPVFILETDWMSDEISGPDTEDEEEKRSHRRRLVQAARLGSHQQDDPVWEKIRPAFQANELIDIKDELDRINAAKKKAKKKQVRASVPRINLGNTHNRPPTGKIWPFMVSQDWYDTHIEGNAELEDEMEFYTNDPTGFGEVS</sequence>
<feature type="compositionally biased region" description="Basic and acidic residues" evidence="1">
    <location>
        <begin position="40"/>
        <end position="56"/>
    </location>
</feature>